<dbReference type="OrthoDB" id="9794834at2"/>
<name>A0A2N9YIY5_9GAMM</name>
<organism evidence="2 3">
    <name type="scientific">Beggiatoa leptomitoformis</name>
    <dbReference type="NCBI Taxonomy" id="288004"/>
    <lineage>
        <taxon>Bacteria</taxon>
        <taxon>Pseudomonadati</taxon>
        <taxon>Pseudomonadota</taxon>
        <taxon>Gammaproteobacteria</taxon>
        <taxon>Thiotrichales</taxon>
        <taxon>Thiotrichaceae</taxon>
        <taxon>Beggiatoa</taxon>
    </lineage>
</organism>
<proteinExistence type="predicted"/>
<reference evidence="3" key="1">
    <citation type="submission" date="2016-12" db="EMBL/GenBank/DDBJ databases">
        <title>Complete Genome Sequence of Beggiatoa leptomitiformis D-401.</title>
        <authorList>
            <person name="Fomenkov A."/>
            <person name="Vincze T."/>
            <person name="Grabovich M."/>
            <person name="Anton B.P."/>
            <person name="Dubinina G."/>
            <person name="Orlova M."/>
            <person name="Belousova E."/>
            <person name="Roberts R.J."/>
        </authorList>
    </citation>
    <scope>NUCLEOTIDE SEQUENCE [LARGE SCALE GENOMIC DNA]</scope>
    <source>
        <strain evidence="3">D-401</strain>
    </source>
</reference>
<gene>
    <name evidence="2" type="ORF">BLE401_00195</name>
</gene>
<feature type="domain" description="IrrE N-terminal-like" evidence="1">
    <location>
        <begin position="146"/>
        <end position="274"/>
    </location>
</feature>
<evidence type="ECO:0000259" key="1">
    <source>
        <dbReference type="Pfam" id="PF06114"/>
    </source>
</evidence>
<dbReference type="PANTHER" id="PTHR43236">
    <property type="entry name" value="ANTITOXIN HIGA1"/>
    <property type="match status" value="1"/>
</dbReference>
<dbReference type="EMBL" id="CP018889">
    <property type="protein sequence ID" value="AUI70467.1"/>
    <property type="molecule type" value="Genomic_DNA"/>
</dbReference>
<dbReference type="InterPro" id="IPR010359">
    <property type="entry name" value="IrrE_HExxH"/>
</dbReference>
<dbReference type="Gene3D" id="1.10.10.2910">
    <property type="match status" value="1"/>
</dbReference>
<dbReference type="Pfam" id="PF06114">
    <property type="entry name" value="Peptidase_M78"/>
    <property type="match status" value="1"/>
</dbReference>
<dbReference type="PANTHER" id="PTHR43236:SF2">
    <property type="entry name" value="BLL0069 PROTEIN"/>
    <property type="match status" value="1"/>
</dbReference>
<dbReference type="Proteomes" id="UP000234271">
    <property type="component" value="Chromosome"/>
</dbReference>
<evidence type="ECO:0000313" key="3">
    <source>
        <dbReference type="Proteomes" id="UP000234271"/>
    </source>
</evidence>
<dbReference type="InterPro" id="IPR052345">
    <property type="entry name" value="Rad_response_metalloprotease"/>
</dbReference>
<dbReference type="STRING" id="288004.AL038_05780"/>
<dbReference type="AlphaFoldDB" id="A0A2N9YIY5"/>
<sequence>MDALIDLLGRAESKRQDYLAGKLTLKQIETLAQKTHIPFGYFFLDTPPKIVRNNSLPDLRQLPEFVPLSADFFDTLDDVLRKQQWFIAYLKAQTYNNLDFVARFKNTSVSAQKIAEDIRNTLNFTHQEQAECANAQAFFNLLSTKAEAAGVLVFKNGIVKNNTHRSLSVAEFRGFAIVDKLAPVIFINGKDSEAAWVFTLAHELAHIWLGESGIFNLPYEQPYHAQQLEKDCNQIAAELLVPETLFLNAWEQQPDIVALSKVFNVSVWVIARRAYDFNKITREQYKAVLNTSKKTAKSGGGDFYKILPTRNSKRITQAIVSSALSGNMMLREAASLLNVQPHTIMELSKRHLS</sequence>
<evidence type="ECO:0000313" key="2">
    <source>
        <dbReference type="EMBL" id="AUI70467.1"/>
    </source>
</evidence>
<keyword evidence="3" id="KW-1185">Reference proteome</keyword>
<accession>A0A2N9YIY5</accession>
<protein>
    <submittedName>
        <fullName evidence="2">ImmA/IrrE family metallo-endopeptidase</fullName>
    </submittedName>
</protein>